<feature type="domain" description="YknX-like C-terminal permuted SH3-like" evidence="1">
    <location>
        <begin position="48"/>
        <end position="115"/>
    </location>
</feature>
<dbReference type="PANTHER" id="PTHR30469">
    <property type="entry name" value="MULTIDRUG RESISTANCE PROTEIN MDTA"/>
    <property type="match status" value="1"/>
</dbReference>
<dbReference type="RefSeq" id="WP_369074333.1">
    <property type="nucleotide sequence ID" value="NZ_JAAVJR010000029.1"/>
</dbReference>
<dbReference type="Proteomes" id="UP000703674">
    <property type="component" value="Unassembled WGS sequence"/>
</dbReference>
<reference evidence="2 3" key="1">
    <citation type="submission" date="2020-03" db="EMBL/GenBank/DDBJ databases">
        <title>Salinimicrobium sp. nov, isolated from SCS.</title>
        <authorList>
            <person name="Cao W.R."/>
        </authorList>
    </citation>
    <scope>NUCLEOTIDE SEQUENCE [LARGE SCALE GENOMIC DNA]</scope>
    <source>
        <strain evidence="3">J15B91</strain>
    </source>
</reference>
<evidence type="ECO:0000313" key="3">
    <source>
        <dbReference type="Proteomes" id="UP000703674"/>
    </source>
</evidence>
<dbReference type="Gene3D" id="2.40.420.20">
    <property type="match status" value="1"/>
</dbReference>
<comment type="caution">
    <text evidence="2">The sequence shown here is derived from an EMBL/GenBank/DDBJ whole genome shotgun (WGS) entry which is preliminary data.</text>
</comment>
<dbReference type="Gene3D" id="2.40.30.170">
    <property type="match status" value="1"/>
</dbReference>
<keyword evidence="3" id="KW-1185">Reference proteome</keyword>
<evidence type="ECO:0000313" key="2">
    <source>
        <dbReference type="EMBL" id="NJW54239.1"/>
    </source>
</evidence>
<gene>
    <name evidence="2" type="ORF">HC175_15100</name>
</gene>
<proteinExistence type="predicted"/>
<organism evidence="2 3">
    <name type="scientific">Salinimicrobium oceani</name>
    <dbReference type="NCBI Taxonomy" id="2722702"/>
    <lineage>
        <taxon>Bacteria</taxon>
        <taxon>Pseudomonadati</taxon>
        <taxon>Bacteroidota</taxon>
        <taxon>Flavobacteriia</taxon>
        <taxon>Flavobacteriales</taxon>
        <taxon>Flavobacteriaceae</taxon>
        <taxon>Salinimicrobium</taxon>
    </lineage>
</organism>
<evidence type="ECO:0000259" key="1">
    <source>
        <dbReference type="Pfam" id="PF25989"/>
    </source>
</evidence>
<sequence length="118" mass="12627">SGKITFIAPASNGALKFPVEITVDNSQRTRRAGMYATAVFNESGMDNVLTIPREAFVGSVSDNRVFVLENGIAKLKQIQTGINYGNKVEVTAGLNEGDIVVTSGQINLTDNTPVKILK</sequence>
<dbReference type="EMBL" id="JAAVJR010000029">
    <property type="protein sequence ID" value="NJW54239.1"/>
    <property type="molecule type" value="Genomic_DNA"/>
</dbReference>
<accession>A0ABX1D3I7</accession>
<dbReference type="InterPro" id="IPR058637">
    <property type="entry name" value="YknX-like_C"/>
</dbReference>
<feature type="non-terminal residue" evidence="2">
    <location>
        <position position="1"/>
    </location>
</feature>
<protein>
    <submittedName>
        <fullName evidence="2">Efflux transporter periplasmic adaptor subunit</fullName>
    </submittedName>
</protein>
<dbReference type="Pfam" id="PF25989">
    <property type="entry name" value="YknX_C"/>
    <property type="match status" value="1"/>
</dbReference>
<name>A0ABX1D3I7_9FLAO</name>